<dbReference type="AlphaFoldDB" id="A0A225EDP6"/>
<dbReference type="Proteomes" id="UP000214646">
    <property type="component" value="Unassembled WGS sequence"/>
</dbReference>
<gene>
    <name evidence="5" type="ORF">FRUB_00234</name>
</gene>
<evidence type="ECO:0000256" key="3">
    <source>
        <dbReference type="ARBA" id="ARBA00022840"/>
    </source>
</evidence>
<dbReference type="GO" id="GO:0016887">
    <property type="term" value="F:ATP hydrolysis activity"/>
    <property type="evidence" value="ECO:0007669"/>
    <property type="project" value="InterPro"/>
</dbReference>
<reference evidence="6" key="1">
    <citation type="submission" date="2017-06" db="EMBL/GenBank/DDBJ databases">
        <title>Genome analysis of Fimbriiglobus ruber SP5, the first member of the order Planctomycetales with confirmed chitinolytic capability.</title>
        <authorList>
            <person name="Ravin N.V."/>
            <person name="Rakitin A.L."/>
            <person name="Ivanova A.A."/>
            <person name="Beletsky A.V."/>
            <person name="Kulichevskaya I.S."/>
            <person name="Mardanov A.V."/>
            <person name="Dedysh S.N."/>
        </authorList>
    </citation>
    <scope>NUCLEOTIDE SEQUENCE [LARGE SCALE GENOMIC DNA]</scope>
    <source>
        <strain evidence="6">SP5</strain>
    </source>
</reference>
<evidence type="ECO:0000313" key="5">
    <source>
        <dbReference type="EMBL" id="OWK46535.1"/>
    </source>
</evidence>
<dbReference type="PANTHER" id="PTHR42939:SF1">
    <property type="entry name" value="ABC TRANSPORTER ATP-BINDING PROTEIN ALBC-RELATED"/>
    <property type="match status" value="1"/>
</dbReference>
<keyword evidence="1" id="KW-0813">Transport</keyword>
<keyword evidence="2" id="KW-0547">Nucleotide-binding</keyword>
<dbReference type="Gene3D" id="3.40.50.300">
    <property type="entry name" value="P-loop containing nucleotide triphosphate hydrolases"/>
    <property type="match status" value="1"/>
</dbReference>
<dbReference type="SMART" id="SM00382">
    <property type="entry name" value="AAA"/>
    <property type="match status" value="1"/>
</dbReference>
<keyword evidence="3 5" id="KW-0067">ATP-binding</keyword>
<dbReference type="OrthoDB" id="9795548at2"/>
<comment type="caution">
    <text evidence="5">The sequence shown here is derived from an EMBL/GenBank/DDBJ whole genome shotgun (WGS) entry which is preliminary data.</text>
</comment>
<organism evidence="5 6">
    <name type="scientific">Fimbriiglobus ruber</name>
    <dbReference type="NCBI Taxonomy" id="1908690"/>
    <lineage>
        <taxon>Bacteria</taxon>
        <taxon>Pseudomonadati</taxon>
        <taxon>Planctomycetota</taxon>
        <taxon>Planctomycetia</taxon>
        <taxon>Gemmatales</taxon>
        <taxon>Gemmataceae</taxon>
        <taxon>Fimbriiglobus</taxon>
    </lineage>
</organism>
<dbReference type="InterPro" id="IPR051782">
    <property type="entry name" value="ABC_Transporter_VariousFunc"/>
</dbReference>
<name>A0A225EDP6_9BACT</name>
<dbReference type="PANTHER" id="PTHR42939">
    <property type="entry name" value="ABC TRANSPORTER ATP-BINDING PROTEIN ALBC-RELATED"/>
    <property type="match status" value="1"/>
</dbReference>
<dbReference type="EMBL" id="NIDE01000001">
    <property type="protein sequence ID" value="OWK46535.1"/>
    <property type="molecule type" value="Genomic_DNA"/>
</dbReference>
<evidence type="ECO:0000256" key="1">
    <source>
        <dbReference type="ARBA" id="ARBA00022448"/>
    </source>
</evidence>
<dbReference type="SUPFAM" id="SSF52540">
    <property type="entry name" value="P-loop containing nucleoside triphosphate hydrolases"/>
    <property type="match status" value="1"/>
</dbReference>
<protein>
    <submittedName>
        <fullName evidence="5">ABC transporter, ATP-binding protein</fullName>
    </submittedName>
</protein>
<proteinExistence type="predicted"/>
<dbReference type="CDD" id="cd03230">
    <property type="entry name" value="ABC_DR_subfamily_A"/>
    <property type="match status" value="1"/>
</dbReference>
<evidence type="ECO:0000313" key="6">
    <source>
        <dbReference type="Proteomes" id="UP000214646"/>
    </source>
</evidence>
<accession>A0A225EDP6</accession>
<feature type="domain" description="ABC transporter" evidence="4">
    <location>
        <begin position="5"/>
        <end position="230"/>
    </location>
</feature>
<dbReference type="InterPro" id="IPR017871">
    <property type="entry name" value="ABC_transporter-like_CS"/>
</dbReference>
<dbReference type="Pfam" id="PF00005">
    <property type="entry name" value="ABC_tran"/>
    <property type="match status" value="1"/>
</dbReference>
<sequence>MPPILVTEKLTKNYNSFRALDELTLSVAPGEVVGLLGPNGSGKTTALRSVLGFIRPTSGQALVAGFDCWADSVEVRKRVAYLPGELRLYENMTGRQLVRFLGKLRGEEYGPEIDALAKRLDIDPDRPLTQMSSGMKRKVALLAVLLPKLPLIILDEPTNTLDPTMRDELLAQIKLAKAGGKAVLFSSHVLHEVEAVCDRVVFLRRGQLVHVQDMAELRVGRHVTARLTGPAPTAGPDGKPLPDDAVADQRLTLDYRGELPELLAWLAQQPVDDLKIEPLGLTPIYKKWFEG</sequence>
<keyword evidence="6" id="KW-1185">Reference proteome</keyword>
<dbReference type="PROSITE" id="PS50893">
    <property type="entry name" value="ABC_TRANSPORTER_2"/>
    <property type="match status" value="1"/>
</dbReference>
<dbReference type="RefSeq" id="WP_088251750.1">
    <property type="nucleotide sequence ID" value="NZ_NIDE01000001.1"/>
</dbReference>
<evidence type="ECO:0000256" key="2">
    <source>
        <dbReference type="ARBA" id="ARBA00022741"/>
    </source>
</evidence>
<evidence type="ECO:0000259" key="4">
    <source>
        <dbReference type="PROSITE" id="PS50893"/>
    </source>
</evidence>
<dbReference type="InterPro" id="IPR003593">
    <property type="entry name" value="AAA+_ATPase"/>
</dbReference>
<dbReference type="PROSITE" id="PS00211">
    <property type="entry name" value="ABC_TRANSPORTER_1"/>
    <property type="match status" value="1"/>
</dbReference>
<dbReference type="GO" id="GO:0005524">
    <property type="term" value="F:ATP binding"/>
    <property type="evidence" value="ECO:0007669"/>
    <property type="project" value="UniProtKB-KW"/>
</dbReference>
<dbReference type="InterPro" id="IPR027417">
    <property type="entry name" value="P-loop_NTPase"/>
</dbReference>
<dbReference type="InterPro" id="IPR003439">
    <property type="entry name" value="ABC_transporter-like_ATP-bd"/>
</dbReference>